<keyword evidence="2" id="KW-0472">Membrane</keyword>
<keyword evidence="4" id="KW-1185">Reference proteome</keyword>
<dbReference type="Proteomes" id="UP000007305">
    <property type="component" value="Chromosome 5"/>
</dbReference>
<dbReference type="InterPro" id="IPR011006">
    <property type="entry name" value="CheY-like_superfamily"/>
</dbReference>
<organism evidence="3 4">
    <name type="scientific">Zea mays</name>
    <name type="common">Maize</name>
    <dbReference type="NCBI Taxonomy" id="4577"/>
    <lineage>
        <taxon>Eukaryota</taxon>
        <taxon>Viridiplantae</taxon>
        <taxon>Streptophyta</taxon>
        <taxon>Embryophyta</taxon>
        <taxon>Tracheophyta</taxon>
        <taxon>Spermatophyta</taxon>
        <taxon>Magnoliopsida</taxon>
        <taxon>Liliopsida</taxon>
        <taxon>Poales</taxon>
        <taxon>Poaceae</taxon>
        <taxon>PACMAD clade</taxon>
        <taxon>Panicoideae</taxon>
        <taxon>Andropogonodae</taxon>
        <taxon>Andropogoneae</taxon>
        <taxon>Tripsacinae</taxon>
        <taxon>Zea</taxon>
    </lineage>
</organism>
<evidence type="ECO:0000256" key="2">
    <source>
        <dbReference type="SAM" id="Phobius"/>
    </source>
</evidence>
<reference evidence="3" key="3">
    <citation type="submission" date="2021-05" db="UniProtKB">
        <authorList>
            <consortium name="EnsemblPlants"/>
        </authorList>
    </citation>
    <scope>IDENTIFICATION</scope>
    <source>
        <strain evidence="3">cv. B73</strain>
    </source>
</reference>
<dbReference type="Gene3D" id="3.40.50.2300">
    <property type="match status" value="1"/>
</dbReference>
<evidence type="ECO:0000313" key="4">
    <source>
        <dbReference type="Proteomes" id="UP000007305"/>
    </source>
</evidence>
<evidence type="ECO:0008006" key="5">
    <source>
        <dbReference type="Google" id="ProtNLM"/>
    </source>
</evidence>
<evidence type="ECO:0000313" key="3">
    <source>
        <dbReference type="EnsemblPlants" id="Zm00001eb247920_P002"/>
    </source>
</evidence>
<dbReference type="OrthoDB" id="60033at2759"/>
<name>A0A804PKF2_MAIZE</name>
<proteinExistence type="predicted"/>
<evidence type="ECO:0000256" key="1">
    <source>
        <dbReference type="SAM" id="MobiDB-lite"/>
    </source>
</evidence>
<dbReference type="AlphaFoldDB" id="A0A804PKF2"/>
<dbReference type="EnsemblPlants" id="Zm00001eb247920_T002">
    <property type="protein sequence ID" value="Zm00001eb247920_P002"/>
    <property type="gene ID" value="Zm00001eb247920"/>
</dbReference>
<keyword evidence="2" id="KW-1133">Transmembrane helix</keyword>
<reference evidence="3" key="2">
    <citation type="submission" date="2019-07" db="EMBL/GenBank/DDBJ databases">
        <authorList>
            <person name="Seetharam A."/>
            <person name="Woodhouse M."/>
            <person name="Cannon E."/>
        </authorList>
    </citation>
    <scope>NUCLEOTIDE SEQUENCE [LARGE SCALE GENOMIC DNA]</scope>
    <source>
        <strain evidence="3">cv. B73</strain>
    </source>
</reference>
<keyword evidence="2" id="KW-0812">Transmembrane</keyword>
<gene>
    <name evidence="3" type="primary">LOC100273679</name>
</gene>
<dbReference type="InParanoid" id="A0A804PKF2"/>
<accession>A0A804PKF2</accession>
<feature type="transmembrane region" description="Helical" evidence="2">
    <location>
        <begin position="125"/>
        <end position="146"/>
    </location>
</feature>
<reference evidence="4" key="1">
    <citation type="journal article" date="2009" name="Science">
        <title>The B73 maize genome: complexity, diversity, and dynamics.</title>
        <authorList>
            <person name="Schnable P.S."/>
            <person name="Ware D."/>
            <person name="Fulton R.S."/>
            <person name="Stein J.C."/>
            <person name="Wei F."/>
            <person name="Pasternak S."/>
            <person name="Liang C."/>
            <person name="Zhang J."/>
            <person name="Fulton L."/>
            <person name="Graves T.A."/>
            <person name="Minx P."/>
            <person name="Reily A.D."/>
            <person name="Courtney L."/>
            <person name="Kruchowski S.S."/>
            <person name="Tomlinson C."/>
            <person name="Strong C."/>
            <person name="Delehaunty K."/>
            <person name="Fronick C."/>
            <person name="Courtney B."/>
            <person name="Rock S.M."/>
            <person name="Belter E."/>
            <person name="Du F."/>
            <person name="Kim K."/>
            <person name="Abbott R.M."/>
            <person name="Cotton M."/>
            <person name="Levy A."/>
            <person name="Marchetto P."/>
            <person name="Ochoa K."/>
            <person name="Jackson S.M."/>
            <person name="Gillam B."/>
            <person name="Chen W."/>
            <person name="Yan L."/>
            <person name="Higginbotham J."/>
            <person name="Cardenas M."/>
            <person name="Waligorski J."/>
            <person name="Applebaum E."/>
            <person name="Phelps L."/>
            <person name="Falcone J."/>
            <person name="Kanchi K."/>
            <person name="Thane T."/>
            <person name="Scimone A."/>
            <person name="Thane N."/>
            <person name="Henke J."/>
            <person name="Wang T."/>
            <person name="Ruppert J."/>
            <person name="Shah N."/>
            <person name="Rotter K."/>
            <person name="Hodges J."/>
            <person name="Ingenthron E."/>
            <person name="Cordes M."/>
            <person name="Kohlberg S."/>
            <person name="Sgro J."/>
            <person name="Delgado B."/>
            <person name="Mead K."/>
            <person name="Chinwalla A."/>
            <person name="Leonard S."/>
            <person name="Crouse K."/>
            <person name="Collura K."/>
            <person name="Kudrna D."/>
            <person name="Currie J."/>
            <person name="He R."/>
            <person name="Angelova A."/>
            <person name="Rajasekar S."/>
            <person name="Mueller T."/>
            <person name="Lomeli R."/>
            <person name="Scara G."/>
            <person name="Ko A."/>
            <person name="Delaney K."/>
            <person name="Wissotski M."/>
            <person name="Lopez G."/>
            <person name="Campos D."/>
            <person name="Braidotti M."/>
            <person name="Ashley E."/>
            <person name="Golser W."/>
            <person name="Kim H."/>
            <person name="Lee S."/>
            <person name="Lin J."/>
            <person name="Dujmic Z."/>
            <person name="Kim W."/>
            <person name="Talag J."/>
            <person name="Zuccolo A."/>
            <person name="Fan C."/>
            <person name="Sebastian A."/>
            <person name="Kramer M."/>
            <person name="Spiegel L."/>
            <person name="Nascimento L."/>
            <person name="Zutavern T."/>
            <person name="Miller B."/>
            <person name="Ambroise C."/>
            <person name="Muller S."/>
            <person name="Spooner W."/>
            <person name="Narechania A."/>
            <person name="Ren L."/>
            <person name="Wei S."/>
            <person name="Kumari S."/>
            <person name="Faga B."/>
            <person name="Levy M.J."/>
            <person name="McMahan L."/>
            <person name="Van Buren P."/>
            <person name="Vaughn M.W."/>
            <person name="Ying K."/>
            <person name="Yeh C.-T."/>
            <person name="Emrich S.J."/>
            <person name="Jia Y."/>
            <person name="Kalyanaraman A."/>
            <person name="Hsia A.-P."/>
            <person name="Barbazuk W.B."/>
            <person name="Baucom R.S."/>
            <person name="Brutnell T.P."/>
            <person name="Carpita N.C."/>
            <person name="Chaparro C."/>
            <person name="Chia J.-M."/>
            <person name="Deragon J.-M."/>
            <person name="Estill J.C."/>
            <person name="Fu Y."/>
            <person name="Jeddeloh J.A."/>
            <person name="Han Y."/>
            <person name="Lee H."/>
            <person name="Li P."/>
            <person name="Lisch D.R."/>
            <person name="Liu S."/>
            <person name="Liu Z."/>
            <person name="Nagel D.H."/>
            <person name="McCann M.C."/>
            <person name="SanMiguel P."/>
            <person name="Myers A.M."/>
            <person name="Nettleton D."/>
            <person name="Nguyen J."/>
            <person name="Penning B.W."/>
            <person name="Ponnala L."/>
            <person name="Schneider K.L."/>
            <person name="Schwartz D.C."/>
            <person name="Sharma A."/>
            <person name="Soderlund C."/>
            <person name="Springer N.M."/>
            <person name="Sun Q."/>
            <person name="Wang H."/>
            <person name="Waterman M."/>
            <person name="Westerman R."/>
            <person name="Wolfgruber T.K."/>
            <person name="Yang L."/>
            <person name="Yu Y."/>
            <person name="Zhang L."/>
            <person name="Zhou S."/>
            <person name="Zhu Q."/>
            <person name="Bennetzen J.L."/>
            <person name="Dawe R.K."/>
            <person name="Jiang J."/>
            <person name="Jiang N."/>
            <person name="Presting G.G."/>
            <person name="Wessler S.R."/>
            <person name="Aluru S."/>
            <person name="Martienssen R.A."/>
            <person name="Clifton S.W."/>
            <person name="McCombie W.R."/>
            <person name="Wing R.A."/>
            <person name="Wilson R.K."/>
        </authorList>
    </citation>
    <scope>NUCLEOTIDE SEQUENCE [LARGE SCALE GENOMIC DNA]</scope>
    <source>
        <strain evidence="4">cv. B73</strain>
    </source>
</reference>
<feature type="region of interest" description="Disordered" evidence="1">
    <location>
        <begin position="38"/>
        <end position="67"/>
    </location>
</feature>
<dbReference type="Gramene" id="Zm00001eb247920_T002">
    <property type="protein sequence ID" value="Zm00001eb247920_P002"/>
    <property type="gene ID" value="Zm00001eb247920"/>
</dbReference>
<sequence length="294" mass="31554">MKKLTGRTIPVPRSRGFTRRTGDLLTDRFLSPFRNRQEARPPRVYISAQHRPKAGQDGGSSESTGESKLQMASVGGAVAGGVGAPTPHVLAVDDSSVDRAIIAAILRSSRFRVTAVESGKRALELLGTVLTHIAVILFSFFSYQFLHGDLRLYFSPLFSGRIVYVSYDIGAEREYDNHRLLHARDDGIRAAQEGQGVVQAEADPGGDHVLGERLDQNQKMPGGRSRGFPGEARPRVGRVARLQPRAPVRTHGAGLARARAASAFLFFVGALGMAGAGNESRIGVVGVCNPSAVM</sequence>
<protein>
    <recommendedName>
        <fullName evidence="5">Response regulatory domain-containing protein</fullName>
    </recommendedName>
</protein>
<dbReference type="SUPFAM" id="SSF52172">
    <property type="entry name" value="CheY-like"/>
    <property type="match status" value="1"/>
</dbReference>